<dbReference type="AlphaFoldDB" id="A0A8J4E168"/>
<evidence type="ECO:0000259" key="4">
    <source>
        <dbReference type="Pfam" id="PF13649"/>
    </source>
</evidence>
<dbReference type="Gene3D" id="3.40.50.150">
    <property type="entry name" value="Vaccinia Virus protein VP39"/>
    <property type="match status" value="1"/>
</dbReference>
<evidence type="ECO:0000313" key="6">
    <source>
        <dbReference type="Proteomes" id="UP000612585"/>
    </source>
</evidence>
<keyword evidence="2" id="KW-0808">Transferase</keyword>
<reference evidence="5" key="1">
    <citation type="submission" date="2021-01" db="EMBL/GenBank/DDBJ databases">
        <title>Whole genome shotgun sequence of Virgisporangium aurantiacum NBRC 16421.</title>
        <authorList>
            <person name="Komaki H."/>
            <person name="Tamura T."/>
        </authorList>
    </citation>
    <scope>NUCLEOTIDE SEQUENCE</scope>
    <source>
        <strain evidence="5">NBRC 16421</strain>
    </source>
</reference>
<dbReference type="PANTHER" id="PTHR43464:SF19">
    <property type="entry name" value="UBIQUINONE BIOSYNTHESIS O-METHYLTRANSFERASE, MITOCHONDRIAL"/>
    <property type="match status" value="1"/>
</dbReference>
<dbReference type="InterPro" id="IPR041698">
    <property type="entry name" value="Methyltransf_25"/>
</dbReference>
<keyword evidence="6" id="KW-1185">Reference proteome</keyword>
<dbReference type="Pfam" id="PF13649">
    <property type="entry name" value="Methyltransf_25"/>
    <property type="match status" value="1"/>
</dbReference>
<sequence>MTGPVLGDAFGNLLRRCWAAGGVPGRAIEVVERDDGFVGATDASRYISGVDSWSPQEAAVLPHARGRVLDVGCGAGRHMIALRDRGLEVHGVDPSAGAVAVCRDRGLDVSLGDIDRLPAGPFDTLLLFGNNLGLLGSPELAPGRLAALGAVAAPGARILGSGTDPYRTVDPVHAAYHARNRERGRSGGQLRLRVRHANVATDWFEYWLLTVAELTDVLAGSPWRIDTVEPGPETDSNYAVVLALR</sequence>
<accession>A0A8J4E168</accession>
<dbReference type="CDD" id="cd02440">
    <property type="entry name" value="AdoMet_MTases"/>
    <property type="match status" value="1"/>
</dbReference>
<dbReference type="Proteomes" id="UP000612585">
    <property type="component" value="Unassembled WGS sequence"/>
</dbReference>
<evidence type="ECO:0000313" key="5">
    <source>
        <dbReference type="EMBL" id="GIJ57448.1"/>
    </source>
</evidence>
<keyword evidence="1" id="KW-0489">Methyltransferase</keyword>
<dbReference type="PANTHER" id="PTHR43464">
    <property type="entry name" value="METHYLTRANSFERASE"/>
    <property type="match status" value="1"/>
</dbReference>
<feature type="domain" description="Methyltransferase" evidence="4">
    <location>
        <begin position="68"/>
        <end position="140"/>
    </location>
</feature>
<keyword evidence="3" id="KW-0949">S-adenosyl-L-methionine</keyword>
<dbReference type="GO" id="GO:0032259">
    <property type="term" value="P:methylation"/>
    <property type="evidence" value="ECO:0007669"/>
    <property type="project" value="UniProtKB-KW"/>
</dbReference>
<comment type="caution">
    <text evidence="5">The sequence shown here is derived from an EMBL/GenBank/DDBJ whole genome shotgun (WGS) entry which is preliminary data.</text>
</comment>
<proteinExistence type="predicted"/>
<organism evidence="5 6">
    <name type="scientific">Virgisporangium aurantiacum</name>
    <dbReference type="NCBI Taxonomy" id="175570"/>
    <lineage>
        <taxon>Bacteria</taxon>
        <taxon>Bacillati</taxon>
        <taxon>Actinomycetota</taxon>
        <taxon>Actinomycetes</taxon>
        <taxon>Micromonosporales</taxon>
        <taxon>Micromonosporaceae</taxon>
        <taxon>Virgisporangium</taxon>
    </lineage>
</organism>
<protein>
    <recommendedName>
        <fullName evidence="4">Methyltransferase domain-containing protein</fullName>
    </recommendedName>
</protein>
<dbReference type="RefSeq" id="WP_203996785.1">
    <property type="nucleotide sequence ID" value="NZ_BOPG01000031.1"/>
</dbReference>
<evidence type="ECO:0000256" key="2">
    <source>
        <dbReference type="ARBA" id="ARBA00022679"/>
    </source>
</evidence>
<evidence type="ECO:0000256" key="1">
    <source>
        <dbReference type="ARBA" id="ARBA00022603"/>
    </source>
</evidence>
<dbReference type="InterPro" id="IPR029063">
    <property type="entry name" value="SAM-dependent_MTases_sf"/>
</dbReference>
<dbReference type="GO" id="GO:0008168">
    <property type="term" value="F:methyltransferase activity"/>
    <property type="evidence" value="ECO:0007669"/>
    <property type="project" value="UniProtKB-KW"/>
</dbReference>
<evidence type="ECO:0000256" key="3">
    <source>
        <dbReference type="ARBA" id="ARBA00022691"/>
    </source>
</evidence>
<name>A0A8J4E168_9ACTN</name>
<dbReference type="EMBL" id="BOPG01000031">
    <property type="protein sequence ID" value="GIJ57448.1"/>
    <property type="molecule type" value="Genomic_DNA"/>
</dbReference>
<dbReference type="SUPFAM" id="SSF53335">
    <property type="entry name" value="S-adenosyl-L-methionine-dependent methyltransferases"/>
    <property type="match status" value="1"/>
</dbReference>
<gene>
    <name evidence="5" type="ORF">Vau01_049640</name>
</gene>